<dbReference type="PANTHER" id="PTHR15361">
    <property type="entry name" value="RAD51/NUKS-INTERACTING PROTEIN"/>
    <property type="match status" value="1"/>
</dbReference>
<feature type="region of interest" description="Disordered" evidence="1">
    <location>
        <begin position="31"/>
        <end position="73"/>
    </location>
</feature>
<name>A0A8B9EWT1_9PSIT</name>
<sequence length="325" mass="36163">MARPVRRSKKIVDYSQFGDLEDDDEDFACVAAPSSKKSRTQLKEPKEKKEKQKKPQKELTPPPKQTPSKRISLDDKLYQRDLEVALALSVKQKSANIAEVQNSEQGKDFEAENVQRRPLFSNCSVDSELLGLNQVMEDDVPRADGMQRTAASDVHAHSKKLLTVDSDDREHATDSEPERVPSKEESQEDSDYSEDDDEDFAMKKKKAKGNKKKTRKKMPAEREKKTPKSKINTTVSSVVSPFGRTEQTSEPAQKMMSSSSSPVGRPLHTSSPVTDKKPKWIPPAASGSSNNSMRCVSLKSPTQCLRLGLSRLARVKPLHPSAASS</sequence>
<evidence type="ECO:0000313" key="3">
    <source>
        <dbReference type="Ensembl" id="ENSACOP00000000972.1"/>
    </source>
</evidence>
<feature type="compositionally biased region" description="Polar residues" evidence="1">
    <location>
        <begin position="229"/>
        <end position="273"/>
    </location>
</feature>
<evidence type="ECO:0000259" key="2">
    <source>
        <dbReference type="Pfam" id="PF15696"/>
    </source>
</evidence>
<evidence type="ECO:0000313" key="4">
    <source>
        <dbReference type="Proteomes" id="UP000694522"/>
    </source>
</evidence>
<feature type="compositionally biased region" description="Polar residues" evidence="1">
    <location>
        <begin position="286"/>
        <end position="295"/>
    </location>
</feature>
<evidence type="ECO:0000256" key="1">
    <source>
        <dbReference type="SAM" id="MobiDB-lite"/>
    </source>
</evidence>
<dbReference type="GO" id="GO:0003697">
    <property type="term" value="F:single-stranded DNA binding"/>
    <property type="evidence" value="ECO:0007669"/>
    <property type="project" value="TreeGrafter"/>
</dbReference>
<accession>A0A8B9EWT1</accession>
<protein>
    <submittedName>
        <fullName evidence="3">RAD51 associated protein 1</fullName>
    </submittedName>
</protein>
<dbReference type="GO" id="GO:0036297">
    <property type="term" value="P:interstrand cross-link repair"/>
    <property type="evidence" value="ECO:0007669"/>
    <property type="project" value="TreeGrafter"/>
</dbReference>
<dbReference type="InterPro" id="IPR052003">
    <property type="entry name" value="HR_DNA-Binding_Protein"/>
</dbReference>
<feature type="compositionally biased region" description="Basic and acidic residues" evidence="1">
    <location>
        <begin position="166"/>
        <end position="185"/>
    </location>
</feature>
<dbReference type="InterPro" id="IPR031419">
    <property type="entry name" value="RAD51_interact"/>
</dbReference>
<dbReference type="Ensembl" id="ENSACOT00000001006.1">
    <property type="protein sequence ID" value="ENSACOP00000000972.1"/>
    <property type="gene ID" value="ENSACOG00000000716.1"/>
</dbReference>
<feature type="compositionally biased region" description="Basic residues" evidence="1">
    <location>
        <begin position="203"/>
        <end position="217"/>
    </location>
</feature>
<reference evidence="3" key="1">
    <citation type="submission" date="2025-08" db="UniProtKB">
        <authorList>
            <consortium name="Ensembl"/>
        </authorList>
    </citation>
    <scope>IDENTIFICATION</scope>
</reference>
<feature type="compositionally biased region" description="Basic and acidic residues" evidence="1">
    <location>
        <begin position="41"/>
        <end position="57"/>
    </location>
</feature>
<feature type="compositionally biased region" description="Acidic residues" evidence="1">
    <location>
        <begin position="186"/>
        <end position="199"/>
    </location>
</feature>
<dbReference type="GO" id="GO:0000724">
    <property type="term" value="P:double-strand break repair via homologous recombination"/>
    <property type="evidence" value="ECO:0007669"/>
    <property type="project" value="TreeGrafter"/>
</dbReference>
<dbReference type="GO" id="GO:0003690">
    <property type="term" value="F:double-stranded DNA binding"/>
    <property type="evidence" value="ECO:0007669"/>
    <property type="project" value="TreeGrafter"/>
</dbReference>
<proteinExistence type="predicted"/>
<dbReference type="PANTHER" id="PTHR15361:SF4">
    <property type="entry name" value="RAD51-ASSOCIATED PROTEIN 1"/>
    <property type="match status" value="1"/>
</dbReference>
<dbReference type="AlphaFoldDB" id="A0A8B9EWT1"/>
<keyword evidence="4" id="KW-1185">Reference proteome</keyword>
<feature type="region of interest" description="Disordered" evidence="1">
    <location>
        <begin position="140"/>
        <end position="295"/>
    </location>
</feature>
<organism evidence="3 4">
    <name type="scientific">Amazona collaria</name>
    <name type="common">yellow-billed parrot</name>
    <dbReference type="NCBI Taxonomy" id="241587"/>
    <lineage>
        <taxon>Eukaryota</taxon>
        <taxon>Metazoa</taxon>
        <taxon>Chordata</taxon>
        <taxon>Craniata</taxon>
        <taxon>Vertebrata</taxon>
        <taxon>Euteleostomi</taxon>
        <taxon>Archelosauria</taxon>
        <taxon>Archosauria</taxon>
        <taxon>Dinosauria</taxon>
        <taxon>Saurischia</taxon>
        <taxon>Theropoda</taxon>
        <taxon>Coelurosauria</taxon>
        <taxon>Aves</taxon>
        <taxon>Neognathae</taxon>
        <taxon>Neoaves</taxon>
        <taxon>Telluraves</taxon>
        <taxon>Australaves</taxon>
        <taxon>Psittaciformes</taxon>
        <taxon>Psittacidae</taxon>
        <taxon>Amazona</taxon>
    </lineage>
</organism>
<reference evidence="3" key="2">
    <citation type="submission" date="2025-09" db="UniProtKB">
        <authorList>
            <consortium name="Ensembl"/>
        </authorList>
    </citation>
    <scope>IDENTIFICATION</scope>
</reference>
<dbReference type="Pfam" id="PF15696">
    <property type="entry name" value="RAD51_interact"/>
    <property type="match status" value="1"/>
</dbReference>
<feature type="domain" description="RAD51 interacting motif" evidence="2">
    <location>
        <begin position="284"/>
        <end position="322"/>
    </location>
</feature>
<dbReference type="Proteomes" id="UP000694522">
    <property type="component" value="Unplaced"/>
</dbReference>